<dbReference type="EMBL" id="CP018135">
    <property type="protein sequence ID" value="APF41094.1"/>
    <property type="molecule type" value="Genomic_DNA"/>
</dbReference>
<proteinExistence type="predicted"/>
<reference evidence="1 2" key="1">
    <citation type="submission" date="2016-11" db="EMBL/GenBank/DDBJ databases">
        <title>Genome sequencing of Zhihengliuella aestuarii B18 antagonistic to Plasmodiophora brassicae.</title>
        <authorList>
            <person name="Luo Y."/>
        </authorList>
    </citation>
    <scope>NUCLEOTIDE SEQUENCE [LARGE SCALE GENOMIC DNA]</scope>
    <source>
        <strain evidence="1 2">B18</strain>
    </source>
</reference>
<dbReference type="STRING" id="556325.BHE16_08905"/>
<dbReference type="KEGG" id="nae:BHE16_08905"/>
<dbReference type="Proteomes" id="UP000183530">
    <property type="component" value="Chromosome"/>
</dbReference>
<evidence type="ECO:0000313" key="1">
    <source>
        <dbReference type="EMBL" id="APF41094.1"/>
    </source>
</evidence>
<name>A0A1L2ZP09_9MICC</name>
<keyword evidence="2" id="KW-1185">Reference proteome</keyword>
<sequence length="89" mass="9538">MIGGTHHVRKFAANGPERFACLLRVLIQGIRGDAGIETDDGDSVGHGVVKVLRNAEAFHCHTTTRLGFAGLLSTLGSLREGYQILLARP</sequence>
<accession>A0A1L2ZP09</accession>
<dbReference type="AlphaFoldDB" id="A0A1L2ZP09"/>
<organism evidence="1 2">
    <name type="scientific">Neomicrococcus aestuarii</name>
    <dbReference type="NCBI Taxonomy" id="556325"/>
    <lineage>
        <taxon>Bacteria</taxon>
        <taxon>Bacillati</taxon>
        <taxon>Actinomycetota</taxon>
        <taxon>Actinomycetes</taxon>
        <taxon>Micrococcales</taxon>
        <taxon>Micrococcaceae</taxon>
        <taxon>Neomicrococcus</taxon>
    </lineage>
</organism>
<gene>
    <name evidence="1" type="ORF">BHE16_08905</name>
</gene>
<evidence type="ECO:0000313" key="2">
    <source>
        <dbReference type="Proteomes" id="UP000183530"/>
    </source>
</evidence>
<protein>
    <submittedName>
        <fullName evidence="1">Uncharacterized protein</fullName>
    </submittedName>
</protein>